<feature type="transmembrane region" description="Helical" evidence="2">
    <location>
        <begin position="12"/>
        <end position="28"/>
    </location>
</feature>
<keyword evidence="4" id="KW-1185">Reference proteome</keyword>
<evidence type="ECO:0000313" key="4">
    <source>
        <dbReference type="Proteomes" id="UP000095094"/>
    </source>
</evidence>
<keyword evidence="2" id="KW-0472">Membrane</keyword>
<organism evidence="3 4">
    <name type="scientific">Enterococcus termitis</name>
    <dbReference type="NCBI Taxonomy" id="332950"/>
    <lineage>
        <taxon>Bacteria</taxon>
        <taxon>Bacillati</taxon>
        <taxon>Bacillota</taxon>
        <taxon>Bacilli</taxon>
        <taxon>Lactobacillales</taxon>
        <taxon>Enterococcaceae</taxon>
        <taxon>Enterococcus</taxon>
    </lineage>
</organism>
<gene>
    <name evidence="3" type="ORF">BCR25_11180</name>
</gene>
<dbReference type="OrthoDB" id="2170703at2"/>
<accession>A0A1E5G966</accession>
<evidence type="ECO:0000256" key="2">
    <source>
        <dbReference type="SAM" id="Phobius"/>
    </source>
</evidence>
<feature type="region of interest" description="Disordered" evidence="1">
    <location>
        <begin position="41"/>
        <end position="60"/>
    </location>
</feature>
<protein>
    <recommendedName>
        <fullName evidence="5">WxL domain-containing protein</fullName>
    </recommendedName>
</protein>
<dbReference type="Proteomes" id="UP000095094">
    <property type="component" value="Unassembled WGS sequence"/>
</dbReference>
<sequence length="1516" mass="162788">MRQQRTKIKKWQMLGVGMTILGMGIWWSQSNTLLKAENEINAPSSEETNSKEKTTRSAGDLSRALTVVSNEQGLKATPKVVTIAQNGAFPTAGASTSELAKLVTGLTIPAPSTGFTFEYVDAEGASVTPSSAAEGFQTVYVKITEKTGSSSIQVPIPVNITNSTTTALLTNQAMVKADSRIILYPDEIKDKTNQEIQALIQSKANLSAWDMTSGESLPVSVTATTAVNNTVGSYTATFTASFNGTNATTTRTVTVFGATLRSTYFSTAQNTSPSMGTNGITYLLKYQTTAAATSTGATYEWVADKSGTPTVPANTYDASETGFKWGYIKMTDKDNPTVSTVIEVPITVTSDNVTISGSDNMAYGTRRELNILKKSDITDGTTIELAANLKEKLGLTAWDVTTGTELPITITDVAGLTVSSNAGTYELTFSITLADNSVKTVKRTYTLLADNIINDLLEGWQTVPVGATDGFIENPINNSKIGFNGKGMTGSANTGGSALQGFVIRDSANRTYIHNSAKVASIPFVDGKAVYPNGTAGLAGSNSADRQMGIGYGTLNSKFVSQFYLKKGNQLRQILVDQANQLVYVYDLKISQNLNFSVNLSMYNTASTTRSLAMLENVDTNYYVDNVPIYSLGNNSGFYMEPSTGIRFTIKLKDSTGQNLSDFSMQAPGSYTSASPANVPNSLQTTNWFKHDFSQLGIEQYNYAKDQVIVRNVDTAYQLGAPYRPVASGEALKAGYEIFAGTELPYMRLTSDPEEWNIYQDYQGGDFVTDYTLASIPHIGGNGTIYVEYPNEEKLSIPFIADQNLESKGQLTIPRSTLPSTLNNEPGSIKNYTTSMLGIHETEGAMENLPSNDYSVSVNVYNLGGQPIAQTIKQGTTWSKAASELIKDPVILPGHTAIYEYASDYPDTSKLGLQIVEVRMTDKEEPTQTKIIEVPVNVISGTPPTTGLTVAANDFTVSKAKLANLSETQIKDLILKESKAKGWDNATGLSTDIKLAVKTTDLTANPTETEYKATIQGTKDSVTSETTITISIGADLTAQPVAQSIPLGSDESYWKAANLKETVKDVMEGSNKVTDYTVTLVTSPTTDRITTDSIMTVNVANAADLSQSTDVEVPVNVTWGNSLALGGSGTTVNGSGQSTLALTLHEDSNERPYLNSAYGNLPKANESTALASAAADDPFYQVTYLDMSGQATGQSNAKEVNDGPNAVNDVTIQGLGSQTPAQLVDQLGTNGKLSVNYGDVLKVYVKQGQHALYTNNQGPAQPLADLPNNETIFVLVTKDGFKPLYFNQLTPKEVSIASESTATTELYDAHYNSLAAYFTTSGSSSNYTQIKPNGFKTYPKLNLAVGESDNGRVLVAEPTSTTSNQYVTYAYDTTFVGTGPELQIVSPLSSLSFGSQTIKSQTQEIKRTDPNWGFTVLDSRQTKAAWVIQAKMSEPFKTSDANSKQLKGAELKLKQASGTISLNSGYQTIYTKENPSASNNVTWSAEQGFFLQVPPGVIDKDAVYSTDVEFILTSAP</sequence>
<evidence type="ECO:0000313" key="3">
    <source>
        <dbReference type="EMBL" id="OEG09125.1"/>
    </source>
</evidence>
<reference evidence="4" key="1">
    <citation type="submission" date="2016-09" db="EMBL/GenBank/DDBJ databases">
        <authorList>
            <person name="Gulvik C.A."/>
        </authorList>
    </citation>
    <scope>NUCLEOTIDE SEQUENCE [LARGE SCALE GENOMIC DNA]</scope>
    <source>
        <strain evidence="4">LMG 8895</strain>
    </source>
</reference>
<comment type="caution">
    <text evidence="3">The sequence shown here is derived from an EMBL/GenBank/DDBJ whole genome shotgun (WGS) entry which is preliminary data.</text>
</comment>
<evidence type="ECO:0008006" key="5">
    <source>
        <dbReference type="Google" id="ProtNLM"/>
    </source>
</evidence>
<dbReference type="EMBL" id="MIJY01000045">
    <property type="protein sequence ID" value="OEG09125.1"/>
    <property type="molecule type" value="Genomic_DNA"/>
</dbReference>
<evidence type="ECO:0000256" key="1">
    <source>
        <dbReference type="SAM" id="MobiDB-lite"/>
    </source>
</evidence>
<name>A0A1E5G966_9ENTE</name>
<dbReference type="RefSeq" id="WP_069664815.1">
    <property type="nucleotide sequence ID" value="NZ_JBHUJJ010000001.1"/>
</dbReference>
<keyword evidence="2" id="KW-1133">Transmembrane helix</keyword>
<keyword evidence="2" id="KW-0812">Transmembrane</keyword>
<proteinExistence type="predicted"/>